<dbReference type="AlphaFoldDB" id="A0A6A6REJ9"/>
<proteinExistence type="predicted"/>
<dbReference type="PANTHER" id="PTHR42085">
    <property type="entry name" value="F-BOX DOMAIN-CONTAINING PROTEIN"/>
    <property type="match status" value="1"/>
</dbReference>
<dbReference type="OrthoDB" id="62952at2759"/>
<accession>A0A6A6REJ9</accession>
<gene>
    <name evidence="2" type="ORF">BU16DRAFT_521502</name>
</gene>
<evidence type="ECO:0008006" key="4">
    <source>
        <dbReference type="Google" id="ProtNLM"/>
    </source>
</evidence>
<evidence type="ECO:0000313" key="3">
    <source>
        <dbReference type="Proteomes" id="UP000799750"/>
    </source>
</evidence>
<dbReference type="EMBL" id="MU004181">
    <property type="protein sequence ID" value="KAF2502846.1"/>
    <property type="molecule type" value="Genomic_DNA"/>
</dbReference>
<organism evidence="2 3">
    <name type="scientific">Lophium mytilinum</name>
    <dbReference type="NCBI Taxonomy" id="390894"/>
    <lineage>
        <taxon>Eukaryota</taxon>
        <taxon>Fungi</taxon>
        <taxon>Dikarya</taxon>
        <taxon>Ascomycota</taxon>
        <taxon>Pezizomycotina</taxon>
        <taxon>Dothideomycetes</taxon>
        <taxon>Pleosporomycetidae</taxon>
        <taxon>Mytilinidiales</taxon>
        <taxon>Mytilinidiaceae</taxon>
        <taxon>Lophium</taxon>
    </lineage>
</organism>
<sequence>MAANKVTKSKVAKKTSQYKAAKSPARKAATGRVSSLPSREPTRRNDIRRCRIMNTPFNFKGLPAEIRNMVYGHVLEECDHMTTSKKQIRRITNTNILMVNKQLHHEAADVFAKGSVVTIRPFNRPEGVTPVSKTEENALRTFLKVEFKQLDFGTYGRYGYHGDYGYYCSKDHVVLRMGMLAGLKERLTVFVDGSTVMEPHCKRYAIVDVSDLFWVSDSAELERRKDVLEQWLECLRIMRSDTHTQWKVITSAPTTRLCSWANSQSQLQPSPTFDYYWSHLAEWNAVETAYNEGGFTIVRV</sequence>
<feature type="region of interest" description="Disordered" evidence="1">
    <location>
        <begin position="1"/>
        <end position="46"/>
    </location>
</feature>
<protein>
    <recommendedName>
        <fullName evidence="4">F-box domain-containing protein</fullName>
    </recommendedName>
</protein>
<keyword evidence="3" id="KW-1185">Reference proteome</keyword>
<reference evidence="2" key="1">
    <citation type="journal article" date="2020" name="Stud. Mycol.">
        <title>101 Dothideomycetes genomes: a test case for predicting lifestyles and emergence of pathogens.</title>
        <authorList>
            <person name="Haridas S."/>
            <person name="Albert R."/>
            <person name="Binder M."/>
            <person name="Bloem J."/>
            <person name="Labutti K."/>
            <person name="Salamov A."/>
            <person name="Andreopoulos B."/>
            <person name="Baker S."/>
            <person name="Barry K."/>
            <person name="Bills G."/>
            <person name="Bluhm B."/>
            <person name="Cannon C."/>
            <person name="Castanera R."/>
            <person name="Culley D."/>
            <person name="Daum C."/>
            <person name="Ezra D."/>
            <person name="Gonzalez J."/>
            <person name="Henrissat B."/>
            <person name="Kuo A."/>
            <person name="Liang C."/>
            <person name="Lipzen A."/>
            <person name="Lutzoni F."/>
            <person name="Magnuson J."/>
            <person name="Mondo S."/>
            <person name="Nolan M."/>
            <person name="Ohm R."/>
            <person name="Pangilinan J."/>
            <person name="Park H.-J."/>
            <person name="Ramirez L."/>
            <person name="Alfaro M."/>
            <person name="Sun H."/>
            <person name="Tritt A."/>
            <person name="Yoshinaga Y."/>
            <person name="Zwiers L.-H."/>
            <person name="Turgeon B."/>
            <person name="Goodwin S."/>
            <person name="Spatafora J."/>
            <person name="Crous P."/>
            <person name="Grigoriev I."/>
        </authorList>
    </citation>
    <scope>NUCLEOTIDE SEQUENCE</scope>
    <source>
        <strain evidence="2">CBS 269.34</strain>
    </source>
</reference>
<evidence type="ECO:0000313" key="2">
    <source>
        <dbReference type="EMBL" id="KAF2502846.1"/>
    </source>
</evidence>
<dbReference type="Proteomes" id="UP000799750">
    <property type="component" value="Unassembled WGS sequence"/>
</dbReference>
<dbReference type="PANTHER" id="PTHR42085:SF8">
    <property type="entry name" value="F-BOX DOMAIN-CONTAINING PROTEIN"/>
    <property type="match status" value="1"/>
</dbReference>
<evidence type="ECO:0000256" key="1">
    <source>
        <dbReference type="SAM" id="MobiDB-lite"/>
    </source>
</evidence>
<dbReference type="InterPro" id="IPR038883">
    <property type="entry name" value="AN11006-like"/>
</dbReference>
<name>A0A6A6REJ9_9PEZI</name>